<organism evidence="1 2">
    <name type="scientific">Prevotella denticola CRIS 18C-A</name>
    <dbReference type="NCBI Taxonomy" id="944557"/>
    <lineage>
        <taxon>Bacteria</taxon>
        <taxon>Pseudomonadati</taxon>
        <taxon>Bacteroidota</taxon>
        <taxon>Bacteroidia</taxon>
        <taxon>Bacteroidales</taxon>
        <taxon>Prevotellaceae</taxon>
        <taxon>Prevotella</taxon>
    </lineage>
</organism>
<gene>
    <name evidence="1" type="ORF">HMPREF9303_2717</name>
</gene>
<protein>
    <submittedName>
        <fullName evidence="1">Uncharacterized protein</fullName>
    </submittedName>
</protein>
<reference evidence="1 2" key="1">
    <citation type="submission" date="2011-02" db="EMBL/GenBank/DDBJ databases">
        <authorList>
            <person name="Durkin A.S."/>
            <person name="Madupu R."/>
            <person name="Torralba M."/>
            <person name="Gillis M."/>
            <person name="Methe B."/>
            <person name="Sutton G."/>
            <person name="Nelson K.E."/>
        </authorList>
    </citation>
    <scope>NUCLEOTIDE SEQUENCE [LARGE SCALE GENOMIC DNA]</scope>
    <source>
        <strain evidence="1 2">CRIS 18C-A</strain>
    </source>
</reference>
<proteinExistence type="predicted"/>
<dbReference type="AlphaFoldDB" id="F0H965"/>
<evidence type="ECO:0000313" key="1">
    <source>
        <dbReference type="EMBL" id="EGC85791.1"/>
    </source>
</evidence>
<comment type="caution">
    <text evidence="1">The sequence shown here is derived from an EMBL/GenBank/DDBJ whole genome shotgun (WGS) entry which is preliminary data.</text>
</comment>
<keyword evidence="2" id="KW-1185">Reference proteome</keyword>
<dbReference type="EMBL" id="AEXO01000095">
    <property type="protein sequence ID" value="EGC85791.1"/>
    <property type="molecule type" value="Genomic_DNA"/>
</dbReference>
<evidence type="ECO:0000313" key="2">
    <source>
        <dbReference type="Proteomes" id="UP000003155"/>
    </source>
</evidence>
<name>F0H965_9BACT</name>
<accession>F0H965</accession>
<dbReference type="Proteomes" id="UP000003155">
    <property type="component" value="Unassembled WGS sequence"/>
</dbReference>
<sequence>MTARSLQYIAWDESIGRHRINISAGKGNVWTRQTTGPSR</sequence>